<evidence type="ECO:0000256" key="4">
    <source>
        <dbReference type="ARBA" id="ARBA00022692"/>
    </source>
</evidence>
<dbReference type="OrthoDB" id="9808602at2"/>
<gene>
    <name evidence="9" type="ORF">SAMN06265795_1078</name>
</gene>
<feature type="transmembrane region" description="Helical" evidence="7">
    <location>
        <begin position="83"/>
        <end position="107"/>
    </location>
</feature>
<evidence type="ECO:0000256" key="7">
    <source>
        <dbReference type="SAM" id="Phobius"/>
    </source>
</evidence>
<feature type="transmembrane region" description="Helical" evidence="7">
    <location>
        <begin position="113"/>
        <end position="132"/>
    </location>
</feature>
<dbReference type="GO" id="GO:0016780">
    <property type="term" value="F:phosphotransferase activity, for other substituted phosphate groups"/>
    <property type="evidence" value="ECO:0007669"/>
    <property type="project" value="TreeGrafter"/>
</dbReference>
<protein>
    <submittedName>
        <fullName evidence="9">Sugar transferase, PEP-CTERM system associated/exopolysaccharide biosynthesis polyprenyl glycosylphosphotransferase</fullName>
    </submittedName>
</protein>
<dbReference type="InterPro" id="IPR017464">
    <property type="entry name" value="Sugar_tfrase_EpsB_2"/>
</dbReference>
<dbReference type="InterPro" id="IPR017475">
    <property type="entry name" value="EPS_sugar_tfrase"/>
</dbReference>
<dbReference type="Pfam" id="PF13727">
    <property type="entry name" value="CoA_binding_3"/>
    <property type="match status" value="1"/>
</dbReference>
<dbReference type="AlphaFoldDB" id="A0A239HLS0"/>
<name>A0A239HLS0_9BURK</name>
<dbReference type="InterPro" id="IPR003362">
    <property type="entry name" value="Bact_transf"/>
</dbReference>
<dbReference type="PANTHER" id="PTHR30576">
    <property type="entry name" value="COLANIC BIOSYNTHESIS UDP-GLUCOSE LIPID CARRIER TRANSFERASE"/>
    <property type="match status" value="1"/>
</dbReference>
<evidence type="ECO:0000256" key="3">
    <source>
        <dbReference type="ARBA" id="ARBA00022679"/>
    </source>
</evidence>
<evidence type="ECO:0000313" key="9">
    <source>
        <dbReference type="EMBL" id="SNS81204.1"/>
    </source>
</evidence>
<keyword evidence="6 7" id="KW-0472">Membrane</keyword>
<comment type="similarity">
    <text evidence="2">Belongs to the bacterial sugar transferase family.</text>
</comment>
<dbReference type="NCBIfam" id="TIGR03013">
    <property type="entry name" value="EpsB_2"/>
    <property type="match status" value="1"/>
</dbReference>
<organism evidence="9 10">
    <name type="scientific">Noviherbaspirillum humi</name>
    <dbReference type="NCBI Taxonomy" id="1688639"/>
    <lineage>
        <taxon>Bacteria</taxon>
        <taxon>Pseudomonadati</taxon>
        <taxon>Pseudomonadota</taxon>
        <taxon>Betaproteobacteria</taxon>
        <taxon>Burkholderiales</taxon>
        <taxon>Oxalobacteraceae</taxon>
        <taxon>Noviherbaspirillum</taxon>
    </lineage>
</organism>
<evidence type="ECO:0000256" key="6">
    <source>
        <dbReference type="ARBA" id="ARBA00023136"/>
    </source>
</evidence>
<feature type="domain" description="Bacterial sugar transferase" evidence="8">
    <location>
        <begin position="276"/>
        <end position="459"/>
    </location>
</feature>
<sequence>MLRIGNHHISKRISLLLLIEIVILVTSVYLGLNVRFIDSLRSPINEFPDLWLSSIVFAGVIVFSMSALGMYQLQFNSRFRTILIRLMPSLALGFGLITVAFYVLPALYFGRGVLGLVFLFSALGILCVRIAFLKTSQFNLFESRVLFFGAGELAKECADLVGSGRTNHKYQIVGFVEAPNDQTCLPAKSVLPSTEALLATARRHKATEIVVSVKNRRGGGIPIKELLDCKLHGVHVTDSATFFEREACQIRVDSLQPSWLVFGNGFDQSFMRAFCKRTFDLVVSLLIAFISLPVMVLTAVLIYVEDKGPIFYKQERVGKGGKTYFVLKFRSMRNNAEAAGSPQWASKKDPRTTRIGAIIRVLRIDELPQILNVVKGEMSFVGPRPERPYFVEQLCQQIPFYDVRHSIKPGITGMAQVRYPYGASVQDAIQKLQYDLYYVKNNSLFLDMLILIDTVQVVLLGKGAR</sequence>
<keyword evidence="10" id="KW-1185">Reference proteome</keyword>
<dbReference type="PANTHER" id="PTHR30576:SF0">
    <property type="entry name" value="UNDECAPRENYL-PHOSPHATE N-ACETYLGALACTOSAMINYL 1-PHOSPHATE TRANSFERASE-RELATED"/>
    <property type="match status" value="1"/>
</dbReference>
<accession>A0A239HLS0</accession>
<evidence type="ECO:0000256" key="5">
    <source>
        <dbReference type="ARBA" id="ARBA00022989"/>
    </source>
</evidence>
<dbReference type="NCBIfam" id="TIGR03025">
    <property type="entry name" value="EPS_sugtrans"/>
    <property type="match status" value="1"/>
</dbReference>
<dbReference type="Pfam" id="PF02397">
    <property type="entry name" value="Bac_transf"/>
    <property type="match status" value="1"/>
</dbReference>
<keyword evidence="4 7" id="KW-0812">Transmembrane</keyword>
<evidence type="ECO:0000313" key="10">
    <source>
        <dbReference type="Proteomes" id="UP000198284"/>
    </source>
</evidence>
<dbReference type="GO" id="GO:0016020">
    <property type="term" value="C:membrane"/>
    <property type="evidence" value="ECO:0007669"/>
    <property type="project" value="UniProtKB-SubCell"/>
</dbReference>
<dbReference type="EMBL" id="FZOT01000007">
    <property type="protein sequence ID" value="SNS81204.1"/>
    <property type="molecule type" value="Genomic_DNA"/>
</dbReference>
<dbReference type="Proteomes" id="UP000198284">
    <property type="component" value="Unassembled WGS sequence"/>
</dbReference>
<evidence type="ECO:0000256" key="2">
    <source>
        <dbReference type="ARBA" id="ARBA00006464"/>
    </source>
</evidence>
<comment type="subcellular location">
    <subcellularLocation>
        <location evidence="1">Membrane</location>
        <topology evidence="1">Multi-pass membrane protein</topology>
    </subcellularLocation>
</comment>
<dbReference type="Gene3D" id="3.40.50.720">
    <property type="entry name" value="NAD(P)-binding Rossmann-like Domain"/>
    <property type="match status" value="1"/>
</dbReference>
<reference evidence="9 10" key="1">
    <citation type="submission" date="2017-06" db="EMBL/GenBank/DDBJ databases">
        <authorList>
            <person name="Kim H.J."/>
            <person name="Triplett B.A."/>
        </authorList>
    </citation>
    <scope>NUCLEOTIDE SEQUENCE [LARGE SCALE GENOMIC DNA]</scope>
    <source>
        <strain evidence="9 10">U15</strain>
    </source>
</reference>
<keyword evidence="5 7" id="KW-1133">Transmembrane helix</keyword>
<feature type="transmembrane region" description="Helical" evidence="7">
    <location>
        <begin position="12"/>
        <end position="30"/>
    </location>
</feature>
<feature type="transmembrane region" description="Helical" evidence="7">
    <location>
        <begin position="281"/>
        <end position="304"/>
    </location>
</feature>
<evidence type="ECO:0000259" key="8">
    <source>
        <dbReference type="Pfam" id="PF02397"/>
    </source>
</evidence>
<evidence type="ECO:0000256" key="1">
    <source>
        <dbReference type="ARBA" id="ARBA00004141"/>
    </source>
</evidence>
<proteinExistence type="inferred from homology"/>
<keyword evidence="3 9" id="KW-0808">Transferase</keyword>
<feature type="transmembrane region" description="Helical" evidence="7">
    <location>
        <begin position="50"/>
        <end position="71"/>
    </location>
</feature>